<dbReference type="EMBL" id="BEHY01000026">
    <property type="protein sequence ID" value="GBD09067.1"/>
    <property type="molecule type" value="Genomic_DNA"/>
</dbReference>
<dbReference type="AlphaFoldDB" id="A0A2H5Y6K8"/>
<reference evidence="7" key="1">
    <citation type="submission" date="2017-09" db="EMBL/GenBank/DDBJ databases">
        <title>Metaegenomics of thermophilic ammonia-oxidizing enrichment culture.</title>
        <authorList>
            <person name="Kato S."/>
            <person name="Suzuki K."/>
        </authorList>
    </citation>
    <scope>NUCLEOTIDE SEQUENCE [LARGE SCALE GENOMIC DNA]</scope>
</reference>
<dbReference type="InterPro" id="IPR037187">
    <property type="entry name" value="DnaK_N"/>
</dbReference>
<dbReference type="Pfam" id="PF01258">
    <property type="entry name" value="zf-dskA_traR"/>
    <property type="match status" value="1"/>
</dbReference>
<proteinExistence type="predicted"/>
<sequence length="113" mass="12844">MAIPFDRLRQALEEERARLKEELARLDARAPEGIGYHDHMADDATDVLDQTTRAALRRHLEIRLQEVEAAIQRMEEGTYGICQACGRPIDIARLKAIPFAALCLECQSKRERG</sequence>
<evidence type="ECO:0000313" key="7">
    <source>
        <dbReference type="Proteomes" id="UP000236642"/>
    </source>
</evidence>
<keyword evidence="1" id="KW-0479">Metal-binding</keyword>
<evidence type="ECO:0000256" key="3">
    <source>
        <dbReference type="ARBA" id="ARBA00022833"/>
    </source>
</evidence>
<feature type="zinc finger region" description="dksA C4-type" evidence="4">
    <location>
        <begin position="82"/>
        <end position="106"/>
    </location>
</feature>
<comment type="caution">
    <text evidence="6">The sequence shown here is derived from an EMBL/GenBank/DDBJ whole genome shotgun (WGS) entry which is preliminary data.</text>
</comment>
<evidence type="ECO:0000256" key="1">
    <source>
        <dbReference type="ARBA" id="ARBA00022723"/>
    </source>
</evidence>
<dbReference type="InterPro" id="IPR000962">
    <property type="entry name" value="Znf_DskA_TraR"/>
</dbReference>
<dbReference type="PROSITE" id="PS51128">
    <property type="entry name" value="ZF_DKSA_2"/>
    <property type="match status" value="1"/>
</dbReference>
<protein>
    <submittedName>
        <fullName evidence="6">General stress protein 16O</fullName>
    </submittedName>
</protein>
<dbReference type="SUPFAM" id="SSF57716">
    <property type="entry name" value="Glucocorticoid receptor-like (DNA-binding domain)"/>
    <property type="match status" value="1"/>
</dbReference>
<dbReference type="SUPFAM" id="SSF109635">
    <property type="entry name" value="DnaK suppressor protein DksA, alpha-hairpin domain"/>
    <property type="match status" value="1"/>
</dbReference>
<dbReference type="InterPro" id="IPR020460">
    <property type="entry name" value="Znf_C4-type_bac"/>
</dbReference>
<dbReference type="GO" id="GO:0008270">
    <property type="term" value="F:zinc ion binding"/>
    <property type="evidence" value="ECO:0007669"/>
    <property type="project" value="UniProtKB-KW"/>
</dbReference>
<keyword evidence="3" id="KW-0862">Zinc</keyword>
<dbReference type="PRINTS" id="PR00618">
    <property type="entry name" value="DKSAZNFINGER"/>
</dbReference>
<keyword evidence="2" id="KW-0863">Zinc-finger</keyword>
<accession>A0A2H5Y6K8</accession>
<evidence type="ECO:0000256" key="4">
    <source>
        <dbReference type="PROSITE-ProRule" id="PRU00510"/>
    </source>
</evidence>
<dbReference type="Gene3D" id="1.20.120.910">
    <property type="entry name" value="DksA, coiled-coil domain"/>
    <property type="match status" value="1"/>
</dbReference>
<gene>
    <name evidence="6" type="primary">yocK</name>
    <name evidence="6" type="ORF">HRbin22_01314</name>
</gene>
<evidence type="ECO:0000256" key="2">
    <source>
        <dbReference type="ARBA" id="ARBA00022771"/>
    </source>
</evidence>
<evidence type="ECO:0000313" key="6">
    <source>
        <dbReference type="EMBL" id="GBD09067.1"/>
    </source>
</evidence>
<evidence type="ECO:0000259" key="5">
    <source>
        <dbReference type="Pfam" id="PF01258"/>
    </source>
</evidence>
<dbReference type="PANTHER" id="PTHR33823:SF4">
    <property type="entry name" value="GENERAL STRESS PROTEIN 16O"/>
    <property type="match status" value="1"/>
</dbReference>
<feature type="domain" description="Zinc finger DksA/TraR C4-type" evidence="5">
    <location>
        <begin position="77"/>
        <end position="112"/>
    </location>
</feature>
<dbReference type="Proteomes" id="UP000236642">
    <property type="component" value="Unassembled WGS sequence"/>
</dbReference>
<organism evidence="6 7">
    <name type="scientific">Candidatus Thermoflexus japonica</name>
    <dbReference type="NCBI Taxonomy" id="2035417"/>
    <lineage>
        <taxon>Bacteria</taxon>
        <taxon>Bacillati</taxon>
        <taxon>Chloroflexota</taxon>
        <taxon>Thermoflexia</taxon>
        <taxon>Thermoflexales</taxon>
        <taxon>Thermoflexaceae</taxon>
        <taxon>Thermoflexus</taxon>
    </lineage>
</organism>
<name>A0A2H5Y6K8_9CHLR</name>
<dbReference type="PANTHER" id="PTHR33823">
    <property type="entry name" value="RNA POLYMERASE-BINDING TRANSCRIPTION FACTOR DKSA-RELATED"/>
    <property type="match status" value="1"/>
</dbReference>